<sequence length="178" mass="20391">MIAVFLAIVLVFYFTVLWNLRRHNRIQRNGAAGCRRRTIKYLCFGGHVGLYAVVSSLLFVGTIFIFINVVRYAKVTAVIEDECNINEFIDIRNRIHVIASGAILLWLVRMIFDPVILLATDFRSLVPFVLSSDLQPLNDAESVCNTVTRSESLKWRRNLVHCDLNSKENTISAWDMKN</sequence>
<organism evidence="2 3">
    <name type="scientific">Steinernema glaseri</name>
    <dbReference type="NCBI Taxonomy" id="37863"/>
    <lineage>
        <taxon>Eukaryota</taxon>
        <taxon>Metazoa</taxon>
        <taxon>Ecdysozoa</taxon>
        <taxon>Nematoda</taxon>
        <taxon>Chromadorea</taxon>
        <taxon>Rhabditida</taxon>
        <taxon>Tylenchina</taxon>
        <taxon>Panagrolaimomorpha</taxon>
        <taxon>Strongyloidoidea</taxon>
        <taxon>Steinernematidae</taxon>
        <taxon>Steinernema</taxon>
    </lineage>
</organism>
<proteinExistence type="predicted"/>
<accession>A0A1I7Y883</accession>
<keyword evidence="1" id="KW-1133">Transmembrane helix</keyword>
<evidence type="ECO:0000313" key="2">
    <source>
        <dbReference type="Proteomes" id="UP000095287"/>
    </source>
</evidence>
<dbReference type="Proteomes" id="UP000095287">
    <property type="component" value="Unplaced"/>
</dbReference>
<feature type="transmembrane region" description="Helical" evidence="1">
    <location>
        <begin position="6"/>
        <end position="21"/>
    </location>
</feature>
<keyword evidence="1" id="KW-0812">Transmembrane</keyword>
<evidence type="ECO:0000313" key="3">
    <source>
        <dbReference type="WBParaSite" id="L893_g1373.t1"/>
    </source>
</evidence>
<evidence type="ECO:0000256" key="1">
    <source>
        <dbReference type="SAM" id="Phobius"/>
    </source>
</evidence>
<dbReference type="WBParaSite" id="L893_g1373.t1">
    <property type="protein sequence ID" value="L893_g1373.t1"/>
    <property type="gene ID" value="L893_g1373"/>
</dbReference>
<dbReference type="AlphaFoldDB" id="A0A1I7Y883"/>
<feature type="transmembrane region" description="Helical" evidence="1">
    <location>
        <begin position="41"/>
        <end position="67"/>
    </location>
</feature>
<keyword evidence="1" id="KW-0472">Membrane</keyword>
<protein>
    <submittedName>
        <fullName evidence="3">G_PROTEIN_RECEP_F1_2 domain-containing protein</fullName>
    </submittedName>
</protein>
<name>A0A1I7Y883_9BILA</name>
<reference evidence="3" key="1">
    <citation type="submission" date="2016-11" db="UniProtKB">
        <authorList>
            <consortium name="WormBaseParasite"/>
        </authorList>
    </citation>
    <scope>IDENTIFICATION</scope>
</reference>
<keyword evidence="2" id="KW-1185">Reference proteome</keyword>